<gene>
    <name evidence="1" type="ORF">K8P03_05055</name>
</gene>
<dbReference type="EMBL" id="JAIPME010000002">
    <property type="protein sequence ID" value="MBZ2386666.1"/>
    <property type="molecule type" value="Genomic_DNA"/>
</dbReference>
<name>A0ABS7SYU9_9FIRM</name>
<reference evidence="1 2" key="1">
    <citation type="submission" date="2021-08" db="EMBL/GenBank/DDBJ databases">
        <title>FDA dAtabase for Regulatory Grade micrObial Sequences (FDA-ARGOS): Supporting development and validation of Infectious Disease Dx tests.</title>
        <authorList>
            <person name="Sproer C."/>
            <person name="Gronow S."/>
            <person name="Severitt S."/>
            <person name="Schroder I."/>
            <person name="Tallon L."/>
            <person name="Sadzewicz L."/>
            <person name="Zhao X."/>
            <person name="Boylan J."/>
            <person name="Ott S."/>
            <person name="Bowen H."/>
            <person name="Vavikolanu K."/>
            <person name="Hazen T."/>
            <person name="Aluvathingal J."/>
            <person name="Nadendla S."/>
            <person name="Lowell S."/>
            <person name="Myers T."/>
            <person name="Yan Y."/>
            <person name="Sichtig H."/>
        </authorList>
    </citation>
    <scope>NUCLEOTIDE SEQUENCE [LARGE SCALE GENOMIC DNA]</scope>
    <source>
        <strain evidence="1 2">FDAARGOS_1460</strain>
    </source>
</reference>
<keyword evidence="2" id="KW-1185">Reference proteome</keyword>
<dbReference type="Proteomes" id="UP000734271">
    <property type="component" value="Unassembled WGS sequence"/>
</dbReference>
<evidence type="ECO:0000313" key="2">
    <source>
        <dbReference type="Proteomes" id="UP000734271"/>
    </source>
</evidence>
<organism evidence="1 2">
    <name type="scientific">Anaerococcus murdochii</name>
    <dbReference type="NCBI Taxonomy" id="411577"/>
    <lineage>
        <taxon>Bacteria</taxon>
        <taxon>Bacillati</taxon>
        <taxon>Bacillota</taxon>
        <taxon>Tissierellia</taxon>
        <taxon>Tissierellales</taxon>
        <taxon>Peptoniphilaceae</taxon>
        <taxon>Anaerococcus</taxon>
    </lineage>
</organism>
<sequence length="54" mass="6484">MKVKDLIKELSFFDDEDDVLAYLYDEESDIEHECDFKVDGDVIPLLNLEEIRRY</sequence>
<dbReference type="RefSeq" id="WP_223418967.1">
    <property type="nucleotide sequence ID" value="NZ_JAIPME010000002.1"/>
</dbReference>
<accession>A0ABS7SYU9</accession>
<proteinExistence type="predicted"/>
<protein>
    <submittedName>
        <fullName evidence="1">Uncharacterized protein</fullName>
    </submittedName>
</protein>
<comment type="caution">
    <text evidence="1">The sequence shown here is derived from an EMBL/GenBank/DDBJ whole genome shotgun (WGS) entry which is preliminary data.</text>
</comment>
<evidence type="ECO:0000313" key="1">
    <source>
        <dbReference type="EMBL" id="MBZ2386666.1"/>
    </source>
</evidence>